<dbReference type="SUPFAM" id="SSF53271">
    <property type="entry name" value="PRTase-like"/>
    <property type="match status" value="1"/>
</dbReference>
<feature type="domain" description="Double zinc ribbon" evidence="3">
    <location>
        <begin position="2"/>
        <end position="42"/>
    </location>
</feature>
<evidence type="ECO:0000256" key="1">
    <source>
        <dbReference type="ARBA" id="ARBA00008007"/>
    </source>
</evidence>
<keyword evidence="5" id="KW-1185">Reference proteome</keyword>
<dbReference type="InterPro" id="IPR000836">
    <property type="entry name" value="PRTase_dom"/>
</dbReference>
<dbReference type="Pfam" id="PF18912">
    <property type="entry name" value="DZR_2"/>
    <property type="match status" value="1"/>
</dbReference>
<proteinExistence type="inferred from homology"/>
<evidence type="ECO:0000259" key="2">
    <source>
        <dbReference type="Pfam" id="PF00156"/>
    </source>
</evidence>
<dbReference type="Proteomes" id="UP000282106">
    <property type="component" value="Unassembled WGS sequence"/>
</dbReference>
<dbReference type="PANTHER" id="PTHR47505">
    <property type="entry name" value="DNA UTILIZATION PROTEIN YHGH"/>
    <property type="match status" value="1"/>
</dbReference>
<dbReference type="InterPro" id="IPR044005">
    <property type="entry name" value="DZR_2"/>
</dbReference>
<sequence length="261" mass="27600">MVDSLLPAPCQFCGEPDSGPICAACRADLPWNQPACPGCALPQVFSTGVSPVTGAPLPLAGEGGTRGEALGGVRALPLTDLPCPACQRKPRAFDAAFAAFRYAAPGRQALQGLKYSARFHEARWLADSLASALRQRQSPLPQRLIPVPLHRGRLLRRGYNQAQELARHLGKALDIPVAPSLARRLRATPDQIGLSAAQRRLNLRGAFAVSAGIEGLHVALLDDVMTTGATLEELARACKAAGATRVEAWALARQPLGKVTS</sequence>
<dbReference type="AlphaFoldDB" id="A0A3N0VHY1"/>
<dbReference type="PANTHER" id="PTHR47505:SF1">
    <property type="entry name" value="DNA UTILIZATION PROTEIN YHGH"/>
    <property type="match status" value="1"/>
</dbReference>
<comment type="similarity">
    <text evidence="1">Belongs to the ComF/GntX family.</text>
</comment>
<dbReference type="InterPro" id="IPR051910">
    <property type="entry name" value="ComF/GntX_DNA_util-trans"/>
</dbReference>
<accession>A0A3N0VHY1</accession>
<reference evidence="4 5" key="1">
    <citation type="submission" date="2018-10" db="EMBL/GenBank/DDBJ databases">
        <authorList>
            <person name="Chen W.-M."/>
        </authorList>
    </citation>
    <scope>NUCLEOTIDE SEQUENCE [LARGE SCALE GENOMIC DNA]</scope>
    <source>
        <strain evidence="4 5">THS-13</strain>
    </source>
</reference>
<feature type="domain" description="Phosphoribosyltransferase" evidence="2">
    <location>
        <begin position="155"/>
        <end position="255"/>
    </location>
</feature>
<evidence type="ECO:0000313" key="4">
    <source>
        <dbReference type="EMBL" id="ROH91818.1"/>
    </source>
</evidence>
<organism evidence="4 5">
    <name type="scientific">Stagnimonas aquatica</name>
    <dbReference type="NCBI Taxonomy" id="2689987"/>
    <lineage>
        <taxon>Bacteria</taxon>
        <taxon>Pseudomonadati</taxon>
        <taxon>Pseudomonadota</taxon>
        <taxon>Gammaproteobacteria</taxon>
        <taxon>Nevskiales</taxon>
        <taxon>Nevskiaceae</taxon>
        <taxon>Stagnimonas</taxon>
    </lineage>
</organism>
<evidence type="ECO:0000313" key="5">
    <source>
        <dbReference type="Proteomes" id="UP000282106"/>
    </source>
</evidence>
<protein>
    <submittedName>
        <fullName evidence="4">ComF family protein</fullName>
    </submittedName>
</protein>
<gene>
    <name evidence="4" type="ORF">ED208_05420</name>
</gene>
<dbReference type="Gene3D" id="3.40.50.2020">
    <property type="match status" value="1"/>
</dbReference>
<dbReference type="InterPro" id="IPR029057">
    <property type="entry name" value="PRTase-like"/>
</dbReference>
<dbReference type="InParanoid" id="A0A3N0VHY1"/>
<dbReference type="CDD" id="cd06223">
    <property type="entry name" value="PRTases_typeI"/>
    <property type="match status" value="1"/>
</dbReference>
<dbReference type="EMBL" id="RJVO01000002">
    <property type="protein sequence ID" value="ROH91818.1"/>
    <property type="molecule type" value="Genomic_DNA"/>
</dbReference>
<comment type="caution">
    <text evidence="4">The sequence shown here is derived from an EMBL/GenBank/DDBJ whole genome shotgun (WGS) entry which is preliminary data.</text>
</comment>
<dbReference type="FunCoup" id="A0A3N0VHY1">
    <property type="interactions" value="279"/>
</dbReference>
<dbReference type="Pfam" id="PF00156">
    <property type="entry name" value="Pribosyltran"/>
    <property type="match status" value="1"/>
</dbReference>
<name>A0A3N0VHY1_9GAMM</name>
<evidence type="ECO:0000259" key="3">
    <source>
        <dbReference type="Pfam" id="PF18912"/>
    </source>
</evidence>